<evidence type="ECO:0000256" key="12">
    <source>
        <dbReference type="PROSITE-ProRule" id="PRU10141"/>
    </source>
</evidence>
<comment type="caution">
    <text evidence="17">The sequence shown here is derived from an EMBL/GenBank/DDBJ whole genome shotgun (WGS) entry which is preliminary data.</text>
</comment>
<dbReference type="AlphaFoldDB" id="A0A6A1WIE1"/>
<evidence type="ECO:0000256" key="2">
    <source>
        <dbReference type="ARBA" id="ARBA00006234"/>
    </source>
</evidence>
<dbReference type="InterPro" id="IPR017441">
    <property type="entry name" value="Protein_kinase_ATP_BS"/>
</dbReference>
<feature type="binding site" evidence="12">
    <location>
        <position position="62"/>
    </location>
    <ligand>
        <name>ATP</name>
        <dbReference type="ChEBI" id="CHEBI:30616"/>
    </ligand>
</feature>
<proteinExistence type="inferred from homology"/>
<evidence type="ECO:0000313" key="18">
    <source>
        <dbReference type="Proteomes" id="UP000516437"/>
    </source>
</evidence>
<feature type="region of interest" description="Disordered" evidence="14">
    <location>
        <begin position="1"/>
        <end position="20"/>
    </location>
</feature>
<evidence type="ECO:0000256" key="11">
    <source>
        <dbReference type="ARBA" id="ARBA00048679"/>
    </source>
</evidence>
<dbReference type="EMBL" id="RXIC02000020">
    <property type="protein sequence ID" value="KAB1224603.1"/>
    <property type="molecule type" value="Genomic_DNA"/>
</dbReference>
<dbReference type="EC" id="2.7.11.1" evidence="3"/>
<keyword evidence="5" id="KW-0808">Transferase</keyword>
<gene>
    <name evidence="17" type="ORF">CJ030_MR2G009988</name>
</gene>
<evidence type="ECO:0000256" key="14">
    <source>
        <dbReference type="SAM" id="MobiDB-lite"/>
    </source>
</evidence>
<sequence length="444" mass="50469">MPEIVKGTEDVASEATSSTGEASSEEVNLFGKYELGKLLGYGAFAKVYHGRNVNTGQSVAIKAVSKRKMLKGGLTENIKREISILRRLHHPHIIKLFEVLATKTKIYFVLEFAKGGELFGKVVKGRFSEDLSRRYFQQLIAAVGYCHSRGVSHRDLKPENLLLDENWDLKVSDFGLSAVKDQIQPDGLLHTLCGTPAYVAPEILSKKGYDGAKVDVWSCGIILYVLNAGYLPFNDPNLMVMYRKIYRGEFRYPKWTSPDLRRFISRLLDTNPQTRITVDEIIRDPWFKIGYKEIKFHEEHDDGFGDYGHDENGKYLNAFELISLSSGFDLSGMFDSEVSFGGERFMSEEKPEKIIDRIGEIAETENLTVTKRDWGAKLEGQNGDFVVVVEVHRLTDDLVVVEIRRREREVARSQHIWKDKLRPQLVDLIYQPEAPVPDDGQDSV</sequence>
<dbReference type="PROSITE" id="PS00108">
    <property type="entry name" value="PROTEIN_KINASE_ST"/>
    <property type="match status" value="1"/>
</dbReference>
<dbReference type="PROSITE" id="PS00107">
    <property type="entry name" value="PROTEIN_KINASE_ATP"/>
    <property type="match status" value="1"/>
</dbReference>
<protein>
    <recommendedName>
        <fullName evidence="3">non-specific serine/threonine protein kinase</fullName>
        <ecNumber evidence="3">2.7.11.1</ecNumber>
    </recommendedName>
</protein>
<comment type="similarity">
    <text evidence="2">Belongs to the protein kinase superfamily. CAMK Ser/Thr protein kinase family. SNF1 subfamily.</text>
</comment>
<name>A0A6A1WIE1_9ROSI</name>
<dbReference type="PROSITE" id="PS50011">
    <property type="entry name" value="PROTEIN_KINASE_DOM"/>
    <property type="match status" value="1"/>
</dbReference>
<dbReference type="Gene3D" id="3.30.310.80">
    <property type="entry name" value="Kinase associated domain 1, KA1"/>
    <property type="match status" value="1"/>
</dbReference>
<keyword evidence="18" id="KW-1185">Reference proteome</keyword>
<keyword evidence="4 13" id="KW-0723">Serine/threonine-protein kinase</keyword>
<dbReference type="InterPro" id="IPR011009">
    <property type="entry name" value="Kinase-like_dom_sf"/>
</dbReference>
<dbReference type="PANTHER" id="PTHR43895">
    <property type="entry name" value="CALCIUM/CALMODULIN-DEPENDENT PROTEIN KINASE KINASE-RELATED"/>
    <property type="match status" value="1"/>
</dbReference>
<evidence type="ECO:0000256" key="10">
    <source>
        <dbReference type="ARBA" id="ARBA00047899"/>
    </source>
</evidence>
<dbReference type="Pfam" id="PF03822">
    <property type="entry name" value="NAF"/>
    <property type="match status" value="1"/>
</dbReference>
<dbReference type="Gene3D" id="1.10.510.10">
    <property type="entry name" value="Transferase(Phosphotransferase) domain 1"/>
    <property type="match status" value="1"/>
</dbReference>
<dbReference type="CDD" id="cd12195">
    <property type="entry name" value="CIPK_C"/>
    <property type="match status" value="1"/>
</dbReference>
<comment type="catalytic activity">
    <reaction evidence="10">
        <text>L-threonyl-[protein] + ATP = O-phospho-L-threonyl-[protein] + ADP + H(+)</text>
        <dbReference type="Rhea" id="RHEA:46608"/>
        <dbReference type="Rhea" id="RHEA-COMP:11060"/>
        <dbReference type="Rhea" id="RHEA-COMP:11605"/>
        <dbReference type="ChEBI" id="CHEBI:15378"/>
        <dbReference type="ChEBI" id="CHEBI:30013"/>
        <dbReference type="ChEBI" id="CHEBI:30616"/>
        <dbReference type="ChEBI" id="CHEBI:61977"/>
        <dbReference type="ChEBI" id="CHEBI:456216"/>
        <dbReference type="EC" id="2.7.11.1"/>
    </reaction>
</comment>
<dbReference type="FunFam" id="1.10.510.10:FF:000653">
    <property type="entry name" value="Non-specific serine/threonine protein kinase"/>
    <property type="match status" value="1"/>
</dbReference>
<evidence type="ECO:0000256" key="3">
    <source>
        <dbReference type="ARBA" id="ARBA00012513"/>
    </source>
</evidence>
<accession>A0A6A1WIE1</accession>
<evidence type="ECO:0000259" key="16">
    <source>
        <dbReference type="PROSITE" id="PS50816"/>
    </source>
</evidence>
<evidence type="ECO:0000259" key="15">
    <source>
        <dbReference type="PROSITE" id="PS50011"/>
    </source>
</evidence>
<evidence type="ECO:0000256" key="13">
    <source>
        <dbReference type="RuleBase" id="RU000304"/>
    </source>
</evidence>
<evidence type="ECO:0000256" key="5">
    <source>
        <dbReference type="ARBA" id="ARBA00022679"/>
    </source>
</evidence>
<dbReference type="InterPro" id="IPR000719">
    <property type="entry name" value="Prot_kinase_dom"/>
</dbReference>
<keyword evidence="6 12" id="KW-0547">Nucleotide-binding</keyword>
<dbReference type="InterPro" id="IPR008271">
    <property type="entry name" value="Ser/Thr_kinase_AS"/>
</dbReference>
<dbReference type="PROSITE" id="PS50816">
    <property type="entry name" value="NAF"/>
    <property type="match status" value="1"/>
</dbReference>
<comment type="catalytic activity">
    <reaction evidence="11">
        <text>L-seryl-[protein] + ATP = O-phospho-L-seryl-[protein] + ADP + H(+)</text>
        <dbReference type="Rhea" id="RHEA:17989"/>
        <dbReference type="Rhea" id="RHEA-COMP:9863"/>
        <dbReference type="Rhea" id="RHEA-COMP:11604"/>
        <dbReference type="ChEBI" id="CHEBI:15378"/>
        <dbReference type="ChEBI" id="CHEBI:29999"/>
        <dbReference type="ChEBI" id="CHEBI:30616"/>
        <dbReference type="ChEBI" id="CHEBI:83421"/>
        <dbReference type="ChEBI" id="CHEBI:456216"/>
        <dbReference type="EC" id="2.7.11.1"/>
    </reaction>
</comment>
<feature type="domain" description="Protein kinase" evidence="15">
    <location>
        <begin position="33"/>
        <end position="287"/>
    </location>
</feature>
<organism evidence="17 18">
    <name type="scientific">Morella rubra</name>
    <name type="common">Chinese bayberry</name>
    <dbReference type="NCBI Taxonomy" id="262757"/>
    <lineage>
        <taxon>Eukaryota</taxon>
        <taxon>Viridiplantae</taxon>
        <taxon>Streptophyta</taxon>
        <taxon>Embryophyta</taxon>
        <taxon>Tracheophyta</taxon>
        <taxon>Spermatophyta</taxon>
        <taxon>Magnoliopsida</taxon>
        <taxon>eudicotyledons</taxon>
        <taxon>Gunneridae</taxon>
        <taxon>Pentapetalae</taxon>
        <taxon>rosids</taxon>
        <taxon>fabids</taxon>
        <taxon>Fagales</taxon>
        <taxon>Myricaceae</taxon>
        <taxon>Morella</taxon>
    </lineage>
</organism>
<dbReference type="InterPro" id="IPR018451">
    <property type="entry name" value="NAF/FISL_domain"/>
</dbReference>
<dbReference type="GO" id="GO:0004674">
    <property type="term" value="F:protein serine/threonine kinase activity"/>
    <property type="evidence" value="ECO:0007669"/>
    <property type="project" value="UniProtKB-KW"/>
</dbReference>
<evidence type="ECO:0000256" key="8">
    <source>
        <dbReference type="ARBA" id="ARBA00022840"/>
    </source>
</evidence>
<dbReference type="SUPFAM" id="SSF56112">
    <property type="entry name" value="Protein kinase-like (PK-like)"/>
    <property type="match status" value="1"/>
</dbReference>
<evidence type="ECO:0000313" key="17">
    <source>
        <dbReference type="EMBL" id="KAB1224603.1"/>
    </source>
</evidence>
<dbReference type="InterPro" id="IPR004041">
    <property type="entry name" value="NAF_dom"/>
</dbReference>
<dbReference type="Pfam" id="PF00069">
    <property type="entry name" value="Pkinase"/>
    <property type="match status" value="1"/>
</dbReference>
<comment type="cofactor">
    <cofactor evidence="1">
        <name>Mn(2+)</name>
        <dbReference type="ChEBI" id="CHEBI:29035"/>
    </cofactor>
</comment>
<dbReference type="SMART" id="SM00220">
    <property type="entry name" value="S_TKc"/>
    <property type="match status" value="1"/>
</dbReference>
<dbReference type="PANTHER" id="PTHR43895:SF160">
    <property type="entry name" value="CBL-INTERACTING SERINE_THREONINE-PROTEIN KINASE 14"/>
    <property type="match status" value="1"/>
</dbReference>
<keyword evidence="7 17" id="KW-0418">Kinase</keyword>
<evidence type="ECO:0000256" key="6">
    <source>
        <dbReference type="ARBA" id="ARBA00022741"/>
    </source>
</evidence>
<reference evidence="17 18" key="1">
    <citation type="journal article" date="2019" name="Plant Biotechnol. J.">
        <title>The red bayberry genome and genetic basis of sex determination.</title>
        <authorList>
            <person name="Jia H.M."/>
            <person name="Jia H.J."/>
            <person name="Cai Q.L."/>
            <person name="Wang Y."/>
            <person name="Zhao H.B."/>
            <person name="Yang W.F."/>
            <person name="Wang G.Y."/>
            <person name="Li Y.H."/>
            <person name="Zhan D.L."/>
            <person name="Shen Y.T."/>
            <person name="Niu Q.F."/>
            <person name="Chang L."/>
            <person name="Qiu J."/>
            <person name="Zhao L."/>
            <person name="Xie H.B."/>
            <person name="Fu W.Y."/>
            <person name="Jin J."/>
            <person name="Li X.W."/>
            <person name="Jiao Y."/>
            <person name="Zhou C.C."/>
            <person name="Tu T."/>
            <person name="Chai C.Y."/>
            <person name="Gao J.L."/>
            <person name="Fan L.J."/>
            <person name="van de Weg E."/>
            <person name="Wang J.Y."/>
            <person name="Gao Z.S."/>
        </authorList>
    </citation>
    <scope>NUCLEOTIDE SEQUENCE [LARGE SCALE GENOMIC DNA]</scope>
    <source>
        <tissue evidence="17">Leaves</tissue>
    </source>
</reference>
<keyword evidence="9" id="KW-0464">Manganese</keyword>
<evidence type="ECO:0000256" key="7">
    <source>
        <dbReference type="ARBA" id="ARBA00022777"/>
    </source>
</evidence>
<dbReference type="GO" id="GO:0005524">
    <property type="term" value="F:ATP binding"/>
    <property type="evidence" value="ECO:0007669"/>
    <property type="project" value="UniProtKB-UniRule"/>
</dbReference>
<dbReference type="FunFam" id="3.30.200.20:FF:000042">
    <property type="entry name" value="Aurora kinase A"/>
    <property type="match status" value="1"/>
</dbReference>
<evidence type="ECO:0000256" key="1">
    <source>
        <dbReference type="ARBA" id="ARBA00001936"/>
    </source>
</evidence>
<evidence type="ECO:0000256" key="9">
    <source>
        <dbReference type="ARBA" id="ARBA00023211"/>
    </source>
</evidence>
<evidence type="ECO:0000256" key="4">
    <source>
        <dbReference type="ARBA" id="ARBA00022527"/>
    </source>
</evidence>
<keyword evidence="8 12" id="KW-0067">ATP-binding</keyword>
<dbReference type="Proteomes" id="UP000516437">
    <property type="component" value="Chromosome 2"/>
</dbReference>
<feature type="domain" description="NAF" evidence="16">
    <location>
        <begin position="311"/>
        <end position="335"/>
    </location>
</feature>
<dbReference type="GO" id="GO:0007165">
    <property type="term" value="P:signal transduction"/>
    <property type="evidence" value="ECO:0007669"/>
    <property type="project" value="InterPro"/>
</dbReference>
<dbReference type="OrthoDB" id="193931at2759"/>